<dbReference type="EMBL" id="CP004885">
    <property type="protein sequence ID" value="AGX88636.1"/>
    <property type="molecule type" value="Genomic_DNA"/>
</dbReference>
<reference evidence="1 2" key="1">
    <citation type="journal article" date="2013" name="Genome Biol.">
        <title>Genomic analysis reveals key aspects of prokaryotic symbiosis in the phototrophic consortium "Chlorochromatium aggregatum".</title>
        <authorList>
            <person name="Liu Z."/>
            <person name="Muller J."/>
            <person name="Li T."/>
            <person name="Alvey R.M."/>
            <person name="Vogl K."/>
            <person name="Frigaard N.U."/>
            <person name="Rockwell N.C."/>
            <person name="Boyd E.S."/>
            <person name="Tomsho L.P."/>
            <person name="Schuster S.C."/>
            <person name="Henke P."/>
            <person name="Rohde M."/>
            <person name="Overmann J."/>
            <person name="Bryant D.A."/>
        </authorList>
    </citation>
    <scope>NUCLEOTIDE SEQUENCE [LARGE SCALE GENOMIC DNA]</scope>
    <source>
        <strain evidence="1">CR</strain>
    </source>
</reference>
<dbReference type="STRING" id="946483.Cenrod_2583"/>
<dbReference type="KEGG" id="cbx:Cenrod_2583"/>
<keyword evidence="2" id="KW-1185">Reference proteome</keyword>
<name>U5NAP2_9BURK</name>
<dbReference type="HOGENOM" id="CLU_2786192_0_0_4"/>
<gene>
    <name evidence="1" type="ORF">Cenrod_2583</name>
</gene>
<accession>U5NAP2</accession>
<evidence type="ECO:0000313" key="2">
    <source>
        <dbReference type="Proteomes" id="UP000017184"/>
    </source>
</evidence>
<dbReference type="AlphaFoldDB" id="U5NAP2"/>
<proteinExistence type="predicted"/>
<organism evidence="1 2">
    <name type="scientific">Candidatus Symbiobacter mobilis CR</name>
    <dbReference type="NCBI Taxonomy" id="946483"/>
    <lineage>
        <taxon>Bacteria</taxon>
        <taxon>Pseudomonadati</taxon>
        <taxon>Pseudomonadota</taxon>
        <taxon>Betaproteobacteria</taxon>
        <taxon>Burkholderiales</taxon>
        <taxon>Comamonadaceae</taxon>
    </lineage>
</organism>
<evidence type="ECO:0000313" key="1">
    <source>
        <dbReference type="EMBL" id="AGX88636.1"/>
    </source>
</evidence>
<protein>
    <submittedName>
        <fullName evidence="1">Uncharacterized protein</fullName>
    </submittedName>
</protein>
<sequence length="68" mass="7576">MVLLYPLANTAMYCQRGYAWLGKFCVSPISNSYKSGFIFSVTVPWVIPSLPPCNKKSSSSTLVPRLRC</sequence>
<dbReference type="Proteomes" id="UP000017184">
    <property type="component" value="Chromosome"/>
</dbReference>